<reference evidence="3" key="1">
    <citation type="journal article" date="2019" name="Int. J. Syst. Evol. Microbiol.">
        <title>The Global Catalogue of Microorganisms (GCM) 10K type strain sequencing project: providing services to taxonomists for standard genome sequencing and annotation.</title>
        <authorList>
            <consortium name="The Broad Institute Genomics Platform"/>
            <consortium name="The Broad Institute Genome Sequencing Center for Infectious Disease"/>
            <person name="Wu L."/>
            <person name="Ma J."/>
        </authorList>
    </citation>
    <scope>NUCLEOTIDE SEQUENCE [LARGE SCALE GENOMIC DNA]</scope>
    <source>
        <strain evidence="3">NBRC 103632</strain>
    </source>
</reference>
<dbReference type="InterPro" id="IPR036188">
    <property type="entry name" value="FAD/NAD-bd_sf"/>
</dbReference>
<dbReference type="SUPFAM" id="SSF51905">
    <property type="entry name" value="FAD/NAD(P)-binding domain"/>
    <property type="match status" value="1"/>
</dbReference>
<feature type="chain" id="PRO_5041413390" description="FAD-dependent oxidoreductase" evidence="1">
    <location>
        <begin position="20"/>
        <end position="313"/>
    </location>
</feature>
<dbReference type="Gene3D" id="3.90.660.10">
    <property type="match status" value="1"/>
</dbReference>
<gene>
    <name evidence="2" type="ORF">GCM10007890_30670</name>
</gene>
<organism evidence="2 3">
    <name type="scientific">Methylobacterium tardum</name>
    <dbReference type="NCBI Taxonomy" id="374432"/>
    <lineage>
        <taxon>Bacteria</taxon>
        <taxon>Pseudomonadati</taxon>
        <taxon>Pseudomonadota</taxon>
        <taxon>Alphaproteobacteria</taxon>
        <taxon>Hyphomicrobiales</taxon>
        <taxon>Methylobacteriaceae</taxon>
        <taxon>Methylobacterium</taxon>
    </lineage>
</organism>
<keyword evidence="3" id="KW-1185">Reference proteome</keyword>
<name>A0AA37TCR1_9HYPH</name>
<sequence>MKKRRTVAILGAGMAGATAARTLADAGLTVQVFDKGRAVGGRMATRRSASLQFDHGAQFMRAHGSAFAARLAAWEKRGIVAPWVGSERWVGVPDMTAPVGDLLAGLSVRSATTIMRIRRDDGAWYLDDAGGGVHGPFGAVAVTFPAPQIAALLDGSGYALADVGRASYAPCWSVMLAAEGGLTGGLIEPREDPVGLIASDASKPGRPEGVRLTIHATAGWSRRHLEEPRETIIASLIEAAARQLRVSLRPTHAEAHRWRYAQVETALDVASLYDPALGLGAAGDWCLGARIEAAYDSGAALARTIAADLNGDA</sequence>
<accession>A0AA37TCR1</accession>
<evidence type="ECO:0008006" key="4">
    <source>
        <dbReference type="Google" id="ProtNLM"/>
    </source>
</evidence>
<dbReference type="RefSeq" id="WP_238197578.1">
    <property type="nucleotide sequence ID" value="NZ_BPQZ01000019.1"/>
</dbReference>
<protein>
    <recommendedName>
        <fullName evidence="4">FAD-dependent oxidoreductase</fullName>
    </recommendedName>
</protein>
<dbReference type="PANTHER" id="PTHR16128:SF5">
    <property type="entry name" value="FAD_NAD(P)-BINDING OXIDOREDUCTASE FAMILY PROTEIN"/>
    <property type="match status" value="1"/>
</dbReference>
<dbReference type="AlphaFoldDB" id="A0AA37TCR1"/>
<comment type="caution">
    <text evidence="2">The sequence shown here is derived from an EMBL/GenBank/DDBJ whole genome shotgun (WGS) entry which is preliminary data.</text>
</comment>
<dbReference type="Pfam" id="PF13450">
    <property type="entry name" value="NAD_binding_8"/>
    <property type="match status" value="1"/>
</dbReference>
<proteinExistence type="predicted"/>
<evidence type="ECO:0000313" key="2">
    <source>
        <dbReference type="EMBL" id="GLS71054.1"/>
    </source>
</evidence>
<dbReference type="PRINTS" id="PR00419">
    <property type="entry name" value="ADXRDTASE"/>
</dbReference>
<dbReference type="EMBL" id="BSPL01000017">
    <property type="protein sequence ID" value="GLS71054.1"/>
    <property type="molecule type" value="Genomic_DNA"/>
</dbReference>
<feature type="signal peptide" evidence="1">
    <location>
        <begin position="1"/>
        <end position="19"/>
    </location>
</feature>
<dbReference type="PANTHER" id="PTHR16128">
    <property type="entry name" value="FAD/NAD(P)-BINDING OXIDOREDUCTASE FAMILY PROTEIN"/>
    <property type="match status" value="1"/>
</dbReference>
<evidence type="ECO:0000313" key="3">
    <source>
        <dbReference type="Proteomes" id="UP001157440"/>
    </source>
</evidence>
<dbReference type="Proteomes" id="UP001157440">
    <property type="component" value="Unassembled WGS sequence"/>
</dbReference>
<evidence type="ECO:0000256" key="1">
    <source>
        <dbReference type="SAM" id="SignalP"/>
    </source>
</evidence>
<keyword evidence="1" id="KW-0732">Signal</keyword>
<dbReference type="Gene3D" id="3.50.50.60">
    <property type="entry name" value="FAD/NAD(P)-binding domain"/>
    <property type="match status" value="1"/>
</dbReference>